<dbReference type="RefSeq" id="WP_109605328.1">
    <property type="nucleotide sequence ID" value="NZ_QGHA01000001.1"/>
</dbReference>
<keyword evidence="2" id="KW-1185">Reference proteome</keyword>
<evidence type="ECO:0000313" key="2">
    <source>
        <dbReference type="Proteomes" id="UP000245678"/>
    </source>
</evidence>
<dbReference type="Proteomes" id="UP000245678">
    <property type="component" value="Unassembled WGS sequence"/>
</dbReference>
<dbReference type="AlphaFoldDB" id="A0A316HX60"/>
<name>A0A316HX60_9SPHI</name>
<organism evidence="1 2">
    <name type="scientific">Mucilaginibacter oryzae</name>
    <dbReference type="NCBI Taxonomy" id="468058"/>
    <lineage>
        <taxon>Bacteria</taxon>
        <taxon>Pseudomonadati</taxon>
        <taxon>Bacteroidota</taxon>
        <taxon>Sphingobacteriia</taxon>
        <taxon>Sphingobacteriales</taxon>
        <taxon>Sphingobacteriaceae</taxon>
        <taxon>Mucilaginibacter</taxon>
    </lineage>
</organism>
<evidence type="ECO:0000313" key="1">
    <source>
        <dbReference type="EMBL" id="PWK79582.1"/>
    </source>
</evidence>
<gene>
    <name evidence="1" type="ORF">LX99_00039</name>
</gene>
<reference evidence="1 2" key="1">
    <citation type="submission" date="2018-05" db="EMBL/GenBank/DDBJ databases">
        <title>Genomic Encyclopedia of Archaeal and Bacterial Type Strains, Phase II (KMG-II): from individual species to whole genera.</title>
        <authorList>
            <person name="Goeker M."/>
        </authorList>
    </citation>
    <scope>NUCLEOTIDE SEQUENCE [LARGE SCALE GENOMIC DNA]</scope>
    <source>
        <strain evidence="1 2">DSM 19975</strain>
    </source>
</reference>
<dbReference type="EMBL" id="QGHA01000001">
    <property type="protein sequence ID" value="PWK79582.1"/>
    <property type="molecule type" value="Genomic_DNA"/>
</dbReference>
<accession>A0A316HX60</accession>
<sequence>MGRHTSIYKLNKQAAKDVLYHDLISDTKFTKSFSTYVDERRKEDKDYEISAGKIFQTVLVDFNQISLNELFEIESWYYDVLHQKSNSKLNEYLMQVGIELMFEISTTAWCHSFMFQFGNFTNVFEMKSHYGSYGGNIEVSYFLGFLDYMILLMDKIKEDETIEDCFADYTPDEKEAIELIKHSRKDDEKMQSTIYKEFNIIKTGWMEYKKNGEQNWRSPEANTILAHGYFFEGCLKMKQLLLADPEATHVIIDDSY</sequence>
<protein>
    <submittedName>
        <fullName evidence="1">Uncharacterized protein</fullName>
    </submittedName>
</protein>
<comment type="caution">
    <text evidence="1">The sequence shown here is derived from an EMBL/GenBank/DDBJ whole genome shotgun (WGS) entry which is preliminary data.</text>
</comment>
<proteinExistence type="predicted"/>